<dbReference type="InterPro" id="IPR006342">
    <property type="entry name" value="FkbM_mtfrase"/>
</dbReference>
<dbReference type="AlphaFoldDB" id="A0A5C6RSF4"/>
<accession>A0A5C6RSF4</accession>
<gene>
    <name evidence="2" type="ORF">FRY74_07515</name>
</gene>
<protein>
    <submittedName>
        <fullName evidence="2">FkbM family methyltransferase</fullName>
    </submittedName>
</protein>
<dbReference type="EMBL" id="VOOS01000003">
    <property type="protein sequence ID" value="TXB65261.1"/>
    <property type="molecule type" value="Genomic_DNA"/>
</dbReference>
<dbReference type="GO" id="GO:0005886">
    <property type="term" value="C:plasma membrane"/>
    <property type="evidence" value="ECO:0007669"/>
    <property type="project" value="TreeGrafter"/>
</dbReference>
<dbReference type="Gene3D" id="3.40.50.150">
    <property type="entry name" value="Vaccinia Virus protein VP39"/>
    <property type="match status" value="1"/>
</dbReference>
<evidence type="ECO:0000313" key="2">
    <source>
        <dbReference type="EMBL" id="TXB65261.1"/>
    </source>
</evidence>
<dbReference type="Pfam" id="PF05050">
    <property type="entry name" value="Methyltransf_21"/>
    <property type="match status" value="1"/>
</dbReference>
<dbReference type="GO" id="GO:0008168">
    <property type="term" value="F:methyltransferase activity"/>
    <property type="evidence" value="ECO:0007669"/>
    <property type="project" value="UniProtKB-KW"/>
</dbReference>
<dbReference type="RefSeq" id="WP_147100141.1">
    <property type="nucleotide sequence ID" value="NZ_VOOS01000003.1"/>
</dbReference>
<dbReference type="InterPro" id="IPR029063">
    <property type="entry name" value="SAM-dependent_MTases_sf"/>
</dbReference>
<name>A0A5C6RSF4_9FLAO</name>
<keyword evidence="2" id="KW-0808">Transferase</keyword>
<sequence>MKYYGQYQQDKYLDKLFKGKSNGTFVDIGAHDGLTFSNSYFFEKVRNWKGVCVEPIPEIFAKLNETRNCIKINGCVSNKVGTEKFLRVRGEYVDTEMLSGLLEDYDARHLERIDREIKEYGGSKEEIEVKCYDINQVLKENSIKQVDFFTIDTEGNELKILKTIDFDGFDFDILLVENNYQTEEMNEFMTSKGFKRIKKIGHDEVYRKKTKLSLLQKLL</sequence>
<keyword evidence="3" id="KW-1185">Reference proteome</keyword>
<dbReference type="PANTHER" id="PTHR34009">
    <property type="entry name" value="PROTEIN STAR"/>
    <property type="match status" value="1"/>
</dbReference>
<dbReference type="GO" id="GO:0005737">
    <property type="term" value="C:cytoplasm"/>
    <property type="evidence" value="ECO:0007669"/>
    <property type="project" value="GOC"/>
</dbReference>
<dbReference type="GO" id="GO:0032259">
    <property type="term" value="P:methylation"/>
    <property type="evidence" value="ECO:0007669"/>
    <property type="project" value="UniProtKB-KW"/>
</dbReference>
<keyword evidence="2" id="KW-0489">Methyltransferase</keyword>
<dbReference type="NCBIfam" id="TIGR01444">
    <property type="entry name" value="fkbM_fam"/>
    <property type="match status" value="1"/>
</dbReference>
<dbReference type="InterPro" id="IPR053202">
    <property type="entry name" value="EGF_Rcpt_Signaling_Reg"/>
</dbReference>
<proteinExistence type="predicted"/>
<feature type="domain" description="Methyltransferase FkbM" evidence="1">
    <location>
        <begin position="27"/>
        <end position="195"/>
    </location>
</feature>
<dbReference type="GO" id="GO:0016197">
    <property type="term" value="P:endosomal transport"/>
    <property type="evidence" value="ECO:0007669"/>
    <property type="project" value="TreeGrafter"/>
</dbReference>
<evidence type="ECO:0000313" key="3">
    <source>
        <dbReference type="Proteomes" id="UP000321721"/>
    </source>
</evidence>
<comment type="caution">
    <text evidence="2">The sequence shown here is derived from an EMBL/GenBank/DDBJ whole genome shotgun (WGS) entry which is preliminary data.</text>
</comment>
<dbReference type="PANTHER" id="PTHR34009:SF2">
    <property type="entry name" value="PROTEIN STAR"/>
    <property type="match status" value="1"/>
</dbReference>
<dbReference type="OrthoDB" id="9801609at2"/>
<organism evidence="2 3">
    <name type="scientific">Vicingus serpentipes</name>
    <dbReference type="NCBI Taxonomy" id="1926625"/>
    <lineage>
        <taxon>Bacteria</taxon>
        <taxon>Pseudomonadati</taxon>
        <taxon>Bacteroidota</taxon>
        <taxon>Flavobacteriia</taxon>
        <taxon>Flavobacteriales</taxon>
        <taxon>Vicingaceae</taxon>
        <taxon>Vicingus</taxon>
    </lineage>
</organism>
<dbReference type="GO" id="GO:0006888">
    <property type="term" value="P:endoplasmic reticulum to Golgi vesicle-mediated transport"/>
    <property type="evidence" value="ECO:0007669"/>
    <property type="project" value="TreeGrafter"/>
</dbReference>
<evidence type="ECO:0000259" key="1">
    <source>
        <dbReference type="Pfam" id="PF05050"/>
    </source>
</evidence>
<dbReference type="Proteomes" id="UP000321721">
    <property type="component" value="Unassembled WGS sequence"/>
</dbReference>
<dbReference type="SUPFAM" id="SSF53335">
    <property type="entry name" value="S-adenosyl-L-methionine-dependent methyltransferases"/>
    <property type="match status" value="1"/>
</dbReference>
<reference evidence="2 3" key="1">
    <citation type="submission" date="2019-08" db="EMBL/GenBank/DDBJ databases">
        <title>Genome of Vicingus serpentipes NCIMB 15042.</title>
        <authorList>
            <person name="Bowman J.P."/>
        </authorList>
    </citation>
    <scope>NUCLEOTIDE SEQUENCE [LARGE SCALE GENOMIC DNA]</scope>
    <source>
        <strain evidence="2 3">NCIMB 15042</strain>
    </source>
</reference>